<name>A0A8H4X230_9HYPO</name>
<feature type="domain" description="DUF6546" evidence="1">
    <location>
        <begin position="6"/>
        <end position="163"/>
    </location>
</feature>
<organism evidence="2 3">
    <name type="scientific">Fusarium gaditjirri</name>
    <dbReference type="NCBI Taxonomy" id="282569"/>
    <lineage>
        <taxon>Eukaryota</taxon>
        <taxon>Fungi</taxon>
        <taxon>Dikarya</taxon>
        <taxon>Ascomycota</taxon>
        <taxon>Pezizomycotina</taxon>
        <taxon>Sordariomycetes</taxon>
        <taxon>Hypocreomycetidae</taxon>
        <taxon>Hypocreales</taxon>
        <taxon>Nectriaceae</taxon>
        <taxon>Fusarium</taxon>
        <taxon>Fusarium nisikadoi species complex</taxon>
    </lineage>
</organism>
<dbReference type="AlphaFoldDB" id="A0A8H4X230"/>
<keyword evidence="3" id="KW-1185">Reference proteome</keyword>
<sequence length="166" mass="19239">MLLPRSNKTLLNSIFHAADRLEHVAVSYAFDARTFFDRLVETEFKALKTLALTSSFTHTTDDLLVNAAEAVKKVHALKILEIWNLEAGQADVFRYERLDRYQGRITWQSTKDREISEIVERRWRDLLRGGQDGFDVECSNFLVEMNSLQDLLPHLKLGRHILHNDA</sequence>
<dbReference type="OrthoDB" id="5333491at2759"/>
<reference evidence="2" key="2">
    <citation type="submission" date="2020-05" db="EMBL/GenBank/DDBJ databases">
        <authorList>
            <person name="Kim H.-S."/>
            <person name="Proctor R.H."/>
            <person name="Brown D.W."/>
        </authorList>
    </citation>
    <scope>NUCLEOTIDE SEQUENCE</scope>
    <source>
        <strain evidence="2">NRRL 45417</strain>
    </source>
</reference>
<dbReference type="InterPro" id="IPR046676">
    <property type="entry name" value="DUF6546"/>
</dbReference>
<protein>
    <recommendedName>
        <fullName evidence="1">DUF6546 domain-containing protein</fullName>
    </recommendedName>
</protein>
<dbReference type="Proteomes" id="UP000604273">
    <property type="component" value="Unassembled WGS sequence"/>
</dbReference>
<dbReference type="EMBL" id="JABFAI010000052">
    <property type="protein sequence ID" value="KAF4958460.1"/>
    <property type="molecule type" value="Genomic_DNA"/>
</dbReference>
<dbReference type="Pfam" id="PF20183">
    <property type="entry name" value="DUF6546"/>
    <property type="match status" value="1"/>
</dbReference>
<proteinExistence type="predicted"/>
<gene>
    <name evidence="2" type="ORF">FGADI_2382</name>
</gene>
<evidence type="ECO:0000313" key="3">
    <source>
        <dbReference type="Proteomes" id="UP000604273"/>
    </source>
</evidence>
<accession>A0A8H4X230</accession>
<evidence type="ECO:0000313" key="2">
    <source>
        <dbReference type="EMBL" id="KAF4958460.1"/>
    </source>
</evidence>
<comment type="caution">
    <text evidence="2">The sequence shown here is derived from an EMBL/GenBank/DDBJ whole genome shotgun (WGS) entry which is preliminary data.</text>
</comment>
<reference evidence="2" key="1">
    <citation type="journal article" date="2020" name="BMC Genomics">
        <title>Correction to: Identification and distribution of gene clusters required for synthesis of sphingolipid metabolism inhibitors in diverse species of the filamentous fungus Fusarium.</title>
        <authorList>
            <person name="Kim H.S."/>
            <person name="Lohmar J.M."/>
            <person name="Busman M."/>
            <person name="Brown D.W."/>
            <person name="Naumann T.A."/>
            <person name="Divon H.H."/>
            <person name="Lysoe E."/>
            <person name="Uhlig S."/>
            <person name="Proctor R.H."/>
        </authorList>
    </citation>
    <scope>NUCLEOTIDE SEQUENCE</scope>
    <source>
        <strain evidence="2">NRRL 45417</strain>
    </source>
</reference>
<evidence type="ECO:0000259" key="1">
    <source>
        <dbReference type="Pfam" id="PF20183"/>
    </source>
</evidence>